<feature type="transmembrane region" description="Helical" evidence="2">
    <location>
        <begin position="54"/>
        <end position="73"/>
    </location>
</feature>
<name>G8RX85_MYCRN</name>
<dbReference type="EMBL" id="CP003169">
    <property type="protein sequence ID" value="AEV73133.1"/>
    <property type="molecule type" value="Genomic_DNA"/>
</dbReference>
<dbReference type="PATRIC" id="fig|710685.3.peg.2543"/>
<evidence type="ECO:0000256" key="2">
    <source>
        <dbReference type="SAM" id="Phobius"/>
    </source>
</evidence>
<feature type="region of interest" description="Disordered" evidence="1">
    <location>
        <begin position="118"/>
        <end position="164"/>
    </location>
</feature>
<reference evidence="3 4" key="1">
    <citation type="submission" date="2011-12" db="EMBL/GenBank/DDBJ databases">
        <title>Complete sequence of Mycobacterium rhodesiae NBB3.</title>
        <authorList>
            <consortium name="US DOE Joint Genome Institute"/>
            <person name="Lucas S."/>
            <person name="Han J."/>
            <person name="Lapidus A."/>
            <person name="Cheng J.-F."/>
            <person name="Goodwin L."/>
            <person name="Pitluck S."/>
            <person name="Peters L."/>
            <person name="Mikhailova N."/>
            <person name="Gu W."/>
            <person name="Detter J.C."/>
            <person name="Han C."/>
            <person name="Tapia R."/>
            <person name="Land M."/>
            <person name="Hauser L."/>
            <person name="Kyrpides N."/>
            <person name="Ivanova N."/>
            <person name="Pagani I."/>
            <person name="Mattes T."/>
            <person name="Holmes A."/>
            <person name="Rutledge P."/>
            <person name="Paulsen I."/>
            <person name="Coleman N."/>
            <person name="Woyke T."/>
        </authorList>
    </citation>
    <scope>NUCLEOTIDE SEQUENCE [LARGE SCALE GENOMIC DNA]</scope>
    <source>
        <strain evidence="3 4">NBB3</strain>
    </source>
</reference>
<dbReference type="Proteomes" id="UP000005442">
    <property type="component" value="Chromosome"/>
</dbReference>
<dbReference type="HOGENOM" id="CLU_1617199_0_0_11"/>
<protein>
    <submittedName>
        <fullName evidence="3">Uncharacterized protein</fullName>
    </submittedName>
</protein>
<evidence type="ECO:0000313" key="3">
    <source>
        <dbReference type="EMBL" id="AEV73133.1"/>
    </source>
</evidence>
<gene>
    <name evidence="3" type="ordered locus">MycrhN_2548</name>
</gene>
<evidence type="ECO:0000256" key="1">
    <source>
        <dbReference type="SAM" id="MobiDB-lite"/>
    </source>
</evidence>
<accession>G8RX85</accession>
<organism evidence="3 4">
    <name type="scientific">Mycolicibacterium rhodesiae (strain NBB3)</name>
    <name type="common">Mycobacterium rhodesiae</name>
    <dbReference type="NCBI Taxonomy" id="710685"/>
    <lineage>
        <taxon>Bacteria</taxon>
        <taxon>Bacillati</taxon>
        <taxon>Actinomycetota</taxon>
        <taxon>Actinomycetes</taxon>
        <taxon>Mycobacteriales</taxon>
        <taxon>Mycobacteriaceae</taxon>
        <taxon>Mycolicibacterium</taxon>
    </lineage>
</organism>
<feature type="transmembrane region" description="Helical" evidence="2">
    <location>
        <begin position="20"/>
        <end position="42"/>
    </location>
</feature>
<keyword evidence="2" id="KW-1133">Transmembrane helix</keyword>
<dbReference type="AlphaFoldDB" id="G8RX85"/>
<proteinExistence type="predicted"/>
<dbReference type="KEGG" id="mrh:MycrhN_2548"/>
<sequence length="164" mass="18006">MGWGQQLDTEVLAADLGDFIVGLPAGFLLFLFALWVIIALIARAVAPNDRRTTFFWLTLIFGFVGVWAAAVASPRAPRPPLGRKQVLCLRCMAPQNILESATEMTCWRCGERATTMPPQPGLSGKFAQTRASKPGFLGGLDWSSPFTTRAEPDPPPDDDNRLFR</sequence>
<keyword evidence="2" id="KW-0472">Membrane</keyword>
<evidence type="ECO:0000313" key="4">
    <source>
        <dbReference type="Proteomes" id="UP000005442"/>
    </source>
</evidence>
<keyword evidence="4" id="KW-1185">Reference proteome</keyword>
<keyword evidence="2" id="KW-0812">Transmembrane</keyword>